<proteinExistence type="predicted"/>
<evidence type="ECO:0000313" key="2">
    <source>
        <dbReference type="RefSeq" id="XP_074229490.1"/>
    </source>
</evidence>
<organism evidence="1 2">
    <name type="scientific">Camelus bactrianus</name>
    <name type="common">Bactrian camel</name>
    <dbReference type="NCBI Taxonomy" id="9837"/>
    <lineage>
        <taxon>Eukaryota</taxon>
        <taxon>Metazoa</taxon>
        <taxon>Chordata</taxon>
        <taxon>Craniata</taxon>
        <taxon>Vertebrata</taxon>
        <taxon>Euteleostomi</taxon>
        <taxon>Mammalia</taxon>
        <taxon>Eutheria</taxon>
        <taxon>Laurasiatheria</taxon>
        <taxon>Artiodactyla</taxon>
        <taxon>Tylopoda</taxon>
        <taxon>Camelidae</taxon>
        <taxon>Camelus</taxon>
    </lineage>
</organism>
<name>A0AC58R4N2_CAMBA</name>
<dbReference type="Proteomes" id="UP001732780">
    <property type="component" value="Chromosome 11"/>
</dbReference>
<evidence type="ECO:0000313" key="1">
    <source>
        <dbReference type="Proteomes" id="UP001732780"/>
    </source>
</evidence>
<dbReference type="RefSeq" id="XP_074229490.1">
    <property type="nucleotide sequence ID" value="XM_074373389.1"/>
</dbReference>
<reference evidence="2" key="1">
    <citation type="submission" date="2025-08" db="UniProtKB">
        <authorList>
            <consortium name="RefSeq"/>
        </authorList>
    </citation>
    <scope>IDENTIFICATION</scope>
    <source>
        <tissue evidence="2">Blood</tissue>
    </source>
</reference>
<gene>
    <name evidence="2" type="primary">MKI67</name>
</gene>
<accession>A0AC58R4N2</accession>
<protein>
    <submittedName>
        <fullName evidence="2">Proliferation marker protein Ki-67 isoform X1</fullName>
    </submittedName>
</protein>
<sequence length="2983" mass="327870">MGPARRLVTIKRSGLDGPSFPLSLSSCLFGRGIECDIRIQLPVVSKQHCKIEINRQEAILSNFSSTNPTQVNGSAIDKPVQLKHGDVITIVDRSFRYENESHQHGSQSTEFPGQRREQEPSRRVSRSSFSSNPGGKVQDSSDRSKLTEENVSGKPLVHEENTVAAGTAVSDGSEEGVARETPDGVHSSGLPRDNCRSATDPTAGAFQEDSSVTLGSCNGGGKAFPTIQGLKNSDKNESPFRRLYESMKLELDVKSEKVNVLQNRRKSGSRSHCTTEKESAGGLEGESPISLVSLKSRLKSSRSPQIKGEQGSSQTGEQRSVEETVQAPKDTRSPGILRTEMVVTKTTTPLRYSQQNSSRRCQSEDLGAVSRRESVSLDQSEGFGAEHKMFTPQKFLPRNQTPIKVENAGSFGNTPEKFSKKRKSIPTSVDNLPTETEMVQQTVPAPLVLQAEGKIQNGFLNKTAGQTCPGAPGPDAADAGSFGDSINKVEGVSLKRRRVSFGGRLRPELFDENLPPNTPLKRGETPKQRRSLVAHTPAVLKKIIKEQPHPSGKGNSSETRPEGTTPDTCAKAPAPATTSTPPAAADRCRRSPKASSVSSGSRSHQADTPKRGGRKSGNLPSKRASLDRSQHGILQMIYSKRRSGASEANLIVAKSWADVVKLGAKQTQTKAVKRGPQRLLSKRQRRANTPKKPTGITDHQFSTGHANSPCTIIIGKAHIERVNGPARPYTMLNSFVFNKPADFSEDLSGLTEMFQTPVKEKPQRMSLGPSTLSNSGDFIGKKLPVSNSGEEPLLHTAEYSGENVFPSAQEVPAEPSGKRSASPGRLKISERTVKTPGSVYQAPGAKRETQESEAAPPKAAPSANRCRRCAEPRARQRPGAESASEDAEPDTVEDISGRRLRNAPPPGQKSEGRGKESERFFERCKKNIESKEDSGKMMAVRRSRRASELKWEPTADLTTLMRLQETEFKEDSVDIPSVPQTPARAEEPTDAENRTTKLHWKSPQPDRISSPARTNTQPKTPSRKGDVEEVSALGKPTQTPGDATHTDRGPGDDENINLCKETPKQKQNPAENVTGSKRRPRTPKEKARSLEDLIGFKELFQTPHLVKEPMIDDKTPQIPCKSPRPEPVVMSTSMTRPFKTLSLKAEVQEDLSALRKPTQMPGDTTHSHGGPAGADKDIQMFNETSRQKLDPVENVTGIKRRPRTPKEKVQSLEDLAGFKELFQTPVCTKEPTAVVKTPQMLWISPQPEPNVTPTNRKRQLKTPPQKVDREVELSAPRKSTQTPGETRHSDSELVGDDEHRAFKENPKQKLDSAENVTGSKKRSRTPKTKAPPLEDLIGFKELFQTPHHVKQPMTDDKTPQIPCKSPRLEPVDTPASRKGQLKTAPQKVDREGELSALRKPTQTPGDTTHSHGGPAGADKDIQMFNETSRQKLDPVENVTGIKRRPRTPKEKVQSLEDLAGFKELFQTPVCTKEPTAVVKTPQMLWISPQPEPNVTPTNRKRQLKTPPQKVDREVELSAPRKSTQTPGETRHSDSELVGDDEHRAFKENPKQKLDSAENVTGSKKRSRTPKTKAPPLEDMTGFKELFQTPHHVKQPMTDDKTPQIPCKSPRLEPVDTPASRKGQLKTAPQKVDREGELSALRKPTQTPGDTTHSHGGPAGADKDIQMFNETSRQKLDPVENVTGIKRRPRTPKEKVQSLEDLAGFKELFQTPVCTKEPTAVVKTPQMLWISPQPEPNVTPTNRKRQLKTPPQKVDREVELSAPRKSTQTPGDTRHSDSELVGDDEHRAFKESPKQKLESAENVAGSKRQSRTPKTKAPPLEDLIGFKELFQTPHHVKEPVTDDKNPKVLCQSPQPEPLVTSTSMTRLLKTPPRNVEMQEDVSALRKPTQTAGNTRPSHRGPVGDDKSIRLLKETPEQKLESAENLTGSKRRPRTPKEKVPPLEDLIGFKELFQTPHHTVEPMTDNKPSKIPCKSPPLESVNTPSRKRQLKTAPQKVDREGELSALRKPTQTPGDTTHSHGGPAGADKDIQMFNETSRQKLDPVENVTGIKRRPRTPKEKVQSLEDLAGFKELFQTPVCTKEPTAVVKTPQMLWISPQPEPNVTPTNRKRQLKTPPQKVDREVELSAPRKSTQTPGETRHSDSELVGDDEHRAFKESPKQKLDSAENVAGSKKRSRTPKTKAPPLEDMTGFKELFQTPHHVKQPMTDDKTPQIPCKSPRPEPVDTPASRKGRLKTAPRKAEVQEGLSALTRPTQTSGDTTLSHRGPEGGDRGIAVSQETPKPKLDSAANVAVSKRRPRTPKEKAPPLEDLTGFKELFQTPDHAKEPVAENKITRIPCKSPPAEPVTRRTSRKRRLRSPPGKVGVGEVSALGEPTLTPGDATHREAVGDDKDVKVFRKTSRQKLDSAEKIIGVGSRLRSCKQKTQPLEDPSLKELVQKPRQAKGTTRAAKATTVPCQSAPAEPAPGPTGRKRRLKSPPEKADVAEVSALREPIQAPGETTRTHGEPVSEEKDTQVFRKPSRQKLDPSENITGMKSRLRTFKEKTQPLEAPDSLEELVRKPDQTREQTSDAKIPVMPCQSPPAQPVTRPTSRKRRLRSPPGKAGVGEVSALGEPTLTPGDATHREAVGDDKDVKVFRKTSRQKLDSAEKIIGVGSWLRSCKEKTQPLEDPSLKELVRKPRQAKELGSGAAGIKRAPKEAPVGRNPAKIPQRVLRAPKLRFMEDLDLVGKEDPMKSPSASSVSPPPPKRRRGEDGSVTGRKTLRPATATQGIAGERSPQKPRTAPRDGWPQPEPLVRRKKSLRTLAPRTERVENLPDGDTGAKATGRQAEDAHPPAKGMSLRSRGRSKTDVGEQQPESLTSAEKVKMKRNEKKPLKTSQEKQLQRPEDGADNPASGGQVHERRMCLRSRRQQKTPPPAAAEESTGEEGAGAHGGSREGEGAAERAGLLGLRSRRTAAHPPATPAESESERRVTRGARRHARGPPKAGK</sequence>
<keyword evidence="1" id="KW-1185">Reference proteome</keyword>